<evidence type="ECO:0000313" key="8">
    <source>
        <dbReference type="EMBL" id="KFF30818.1"/>
    </source>
</evidence>
<dbReference type="eggNOG" id="COG0061">
    <property type="taxonomic scope" value="Bacteria"/>
</dbReference>
<dbReference type="GO" id="GO:0005737">
    <property type="term" value="C:cytoplasm"/>
    <property type="evidence" value="ECO:0007669"/>
    <property type="project" value="UniProtKB-SubCell"/>
</dbReference>
<organism evidence="8 9">
    <name type="scientific">Bifidobacterium bombi DSM 19703</name>
    <dbReference type="NCBI Taxonomy" id="1341695"/>
    <lineage>
        <taxon>Bacteria</taxon>
        <taxon>Bacillati</taxon>
        <taxon>Actinomycetota</taxon>
        <taxon>Actinomycetes</taxon>
        <taxon>Bifidobacteriales</taxon>
        <taxon>Bifidobacteriaceae</taxon>
        <taxon>Bifidobacterium</taxon>
    </lineage>
</organism>
<evidence type="ECO:0000256" key="7">
    <source>
        <dbReference type="SAM" id="MobiDB-lite"/>
    </source>
</evidence>
<dbReference type="InterPro" id="IPR017437">
    <property type="entry name" value="ATP-NAD_kinase_PpnK-typ_C"/>
</dbReference>
<name>A0A080N1V0_9BIFI</name>
<comment type="caution">
    <text evidence="8">The sequence shown here is derived from an EMBL/GenBank/DDBJ whole genome shotgun (WGS) entry which is preliminary data.</text>
</comment>
<feature type="active site" description="Proton acceptor" evidence="6">
    <location>
        <position position="68"/>
    </location>
</feature>
<feature type="region of interest" description="Disordered" evidence="7">
    <location>
        <begin position="292"/>
        <end position="351"/>
    </location>
</feature>
<comment type="similarity">
    <text evidence="6">Belongs to the NAD kinase family.</text>
</comment>
<keyword evidence="6" id="KW-0067">ATP-binding</keyword>
<dbReference type="SUPFAM" id="SSF111331">
    <property type="entry name" value="NAD kinase/diacylglycerol kinase-like"/>
    <property type="match status" value="1"/>
</dbReference>
<dbReference type="GO" id="GO:0051287">
    <property type="term" value="F:NAD binding"/>
    <property type="evidence" value="ECO:0007669"/>
    <property type="project" value="UniProtKB-ARBA"/>
</dbReference>
<feature type="binding site" evidence="6">
    <location>
        <begin position="68"/>
        <end position="69"/>
    </location>
    <ligand>
        <name>NAD(+)</name>
        <dbReference type="ChEBI" id="CHEBI:57540"/>
    </ligand>
</feature>
<dbReference type="GO" id="GO:0019674">
    <property type="term" value="P:NAD+ metabolic process"/>
    <property type="evidence" value="ECO:0007669"/>
    <property type="project" value="InterPro"/>
</dbReference>
<dbReference type="Pfam" id="PF20143">
    <property type="entry name" value="NAD_kinase_C"/>
    <property type="match status" value="1"/>
</dbReference>
<gene>
    <name evidence="6" type="primary">nadK</name>
    <name evidence="8" type="ORF">BBOMB_0130</name>
</gene>
<dbReference type="GO" id="GO:0003951">
    <property type="term" value="F:NAD+ kinase activity"/>
    <property type="evidence" value="ECO:0007669"/>
    <property type="project" value="UniProtKB-UniRule"/>
</dbReference>
<protein>
    <recommendedName>
        <fullName evidence="6">NAD kinase</fullName>
        <ecNumber evidence="6">2.7.1.23</ecNumber>
    </recommendedName>
    <alternativeName>
        <fullName evidence="6">ATP-dependent NAD kinase</fullName>
    </alternativeName>
</protein>
<dbReference type="InterPro" id="IPR017438">
    <property type="entry name" value="ATP-NAD_kinase_N"/>
</dbReference>
<keyword evidence="9" id="KW-1185">Reference proteome</keyword>
<keyword evidence="1 6" id="KW-0808">Transferase</keyword>
<keyword evidence="2 6" id="KW-0418">Kinase</keyword>
<dbReference type="Pfam" id="PF01513">
    <property type="entry name" value="NAD_kinase"/>
    <property type="match status" value="1"/>
</dbReference>
<reference evidence="8 9" key="1">
    <citation type="journal article" date="2014" name="Appl. Environ. Microbiol.">
        <title>Genomic encyclopedia of type strains of the genus Bifidobacterium.</title>
        <authorList>
            <person name="Milani C."/>
            <person name="Lugli G.A."/>
            <person name="Duranti S."/>
            <person name="Turroni F."/>
            <person name="Bottacini F."/>
            <person name="Mangifesta M."/>
            <person name="Sanchez B."/>
            <person name="Viappiani A."/>
            <person name="Mancabelli L."/>
            <person name="Taminiau B."/>
            <person name="Delcenserie V."/>
            <person name="Barrangou R."/>
            <person name="Margolles A."/>
            <person name="van Sinderen D."/>
            <person name="Ventura M."/>
        </authorList>
    </citation>
    <scope>NUCLEOTIDE SEQUENCE [LARGE SCALE GENOMIC DNA]</scope>
    <source>
        <strain evidence="8 9">DSM 19703</strain>
    </source>
</reference>
<dbReference type="GO" id="GO:0006741">
    <property type="term" value="P:NADP+ biosynthetic process"/>
    <property type="evidence" value="ECO:0007669"/>
    <property type="project" value="UniProtKB-UniRule"/>
</dbReference>
<evidence type="ECO:0000256" key="4">
    <source>
        <dbReference type="ARBA" id="ARBA00023027"/>
    </source>
</evidence>
<dbReference type="CDD" id="cd01653">
    <property type="entry name" value="GATase1"/>
    <property type="match status" value="1"/>
</dbReference>
<dbReference type="GO" id="GO:0046872">
    <property type="term" value="F:metal ion binding"/>
    <property type="evidence" value="ECO:0007669"/>
    <property type="project" value="UniProtKB-UniRule"/>
</dbReference>
<evidence type="ECO:0000256" key="3">
    <source>
        <dbReference type="ARBA" id="ARBA00022857"/>
    </source>
</evidence>
<feature type="binding site" evidence="6">
    <location>
        <begin position="142"/>
        <end position="143"/>
    </location>
    <ligand>
        <name>NAD(+)</name>
        <dbReference type="ChEBI" id="CHEBI:57540"/>
    </ligand>
</feature>
<evidence type="ECO:0000256" key="5">
    <source>
        <dbReference type="ARBA" id="ARBA00047925"/>
    </source>
</evidence>
<feature type="binding site" evidence="6">
    <location>
        <position position="153"/>
    </location>
    <ligand>
        <name>NAD(+)</name>
        <dbReference type="ChEBI" id="CHEBI:57540"/>
    </ligand>
</feature>
<comment type="catalytic activity">
    <reaction evidence="5 6">
        <text>NAD(+) + ATP = ADP + NADP(+) + H(+)</text>
        <dbReference type="Rhea" id="RHEA:18629"/>
        <dbReference type="ChEBI" id="CHEBI:15378"/>
        <dbReference type="ChEBI" id="CHEBI:30616"/>
        <dbReference type="ChEBI" id="CHEBI:57540"/>
        <dbReference type="ChEBI" id="CHEBI:58349"/>
        <dbReference type="ChEBI" id="CHEBI:456216"/>
        <dbReference type="EC" id="2.7.1.23"/>
    </reaction>
</comment>
<dbReference type="PANTHER" id="PTHR20275">
    <property type="entry name" value="NAD KINASE"/>
    <property type="match status" value="1"/>
</dbReference>
<dbReference type="PANTHER" id="PTHR20275:SF0">
    <property type="entry name" value="NAD KINASE"/>
    <property type="match status" value="1"/>
</dbReference>
<proteinExistence type="inferred from homology"/>
<sequence length="351" mass="37769">MAVKRHVVLVTHTRLREDGVVVREAMEQLRRAGFEISVVDDLVAPKFGRPAANKVDDDTEMVVVLGGDGTILGAAEMVYGTDVPVLGINLGHVGFLAEFESFQLSEAIGRIADRDYSLDERMLAAVRATYPDGRQSQDWALNDVTVREPGGGRMVEVSVSVDDVEMSSFSGDGVVVSTPTGSTAYAFSAGGPIIWPNVKALQLVPLAAHALFARPVIIGSGSKFTIEVLETSVTDGWICCDGRRSDELPRGTVVEVTELDNSLKLARLSGVPFTNRLVKKFDLPSVSLRTRAMQEERDKERDITQGPLVAEQQPGCTACRQRPEPAVGQTSGSDRTDAGSSHGLKEDDSDA</sequence>
<feature type="binding site" evidence="6">
    <location>
        <begin position="183"/>
        <end position="188"/>
    </location>
    <ligand>
        <name>NAD(+)</name>
        <dbReference type="ChEBI" id="CHEBI:57540"/>
    </ligand>
</feature>
<accession>A0A080N1V0</accession>
<keyword evidence="6" id="KW-0963">Cytoplasm</keyword>
<evidence type="ECO:0000256" key="6">
    <source>
        <dbReference type="HAMAP-Rule" id="MF_00361"/>
    </source>
</evidence>
<keyword evidence="3 6" id="KW-0521">NADP</keyword>
<dbReference type="EC" id="2.7.1.23" evidence="6"/>
<evidence type="ECO:0000256" key="2">
    <source>
        <dbReference type="ARBA" id="ARBA00022777"/>
    </source>
</evidence>
<feature type="binding site" evidence="6">
    <location>
        <position position="207"/>
    </location>
    <ligand>
        <name>NAD(+)</name>
        <dbReference type="ChEBI" id="CHEBI:57540"/>
    </ligand>
</feature>
<dbReference type="InterPro" id="IPR002504">
    <property type="entry name" value="NADK"/>
</dbReference>
<evidence type="ECO:0000256" key="1">
    <source>
        <dbReference type="ARBA" id="ARBA00022679"/>
    </source>
</evidence>
<evidence type="ECO:0000313" key="9">
    <source>
        <dbReference type="Proteomes" id="UP000028730"/>
    </source>
</evidence>
<dbReference type="Gene3D" id="3.40.50.10330">
    <property type="entry name" value="Probable inorganic polyphosphate/atp-NAD kinase, domain 1"/>
    <property type="match status" value="1"/>
</dbReference>
<keyword evidence="6" id="KW-0547">Nucleotide-binding</keyword>
<dbReference type="GO" id="GO:0005524">
    <property type="term" value="F:ATP binding"/>
    <property type="evidence" value="ECO:0007669"/>
    <property type="project" value="UniProtKB-KW"/>
</dbReference>
<dbReference type="HAMAP" id="MF_00361">
    <property type="entry name" value="NAD_kinase"/>
    <property type="match status" value="1"/>
</dbReference>
<comment type="function">
    <text evidence="6">Involved in the regulation of the intracellular balance of NAD and NADP, and is a key enzyme in the biosynthesis of NADP. Catalyzes specifically the phosphorylation on 2'-hydroxyl of the adenosine moiety of NAD to yield NADP.</text>
</comment>
<dbReference type="OrthoDB" id="9774737at2"/>
<dbReference type="InterPro" id="IPR016064">
    <property type="entry name" value="NAD/diacylglycerol_kinase_sf"/>
</dbReference>
<comment type="cofactor">
    <cofactor evidence="6">
        <name>a divalent metal cation</name>
        <dbReference type="ChEBI" id="CHEBI:60240"/>
    </cofactor>
</comment>
<dbReference type="AlphaFoldDB" id="A0A080N1V0"/>
<comment type="caution">
    <text evidence="6">Lacks conserved residue(s) required for the propagation of feature annotation.</text>
</comment>
<keyword evidence="4 6" id="KW-0520">NAD</keyword>
<dbReference type="Gene3D" id="2.60.200.30">
    <property type="entry name" value="Probable inorganic polyphosphate/atp-NAD kinase, domain 2"/>
    <property type="match status" value="1"/>
</dbReference>
<dbReference type="EMBL" id="ATLK01000001">
    <property type="protein sequence ID" value="KFF30818.1"/>
    <property type="molecule type" value="Genomic_DNA"/>
</dbReference>
<comment type="subcellular location">
    <subcellularLocation>
        <location evidence="6">Cytoplasm</location>
    </subcellularLocation>
</comment>
<feature type="binding site" evidence="6">
    <location>
        <position position="172"/>
    </location>
    <ligand>
        <name>NAD(+)</name>
        <dbReference type="ChEBI" id="CHEBI:57540"/>
    </ligand>
</feature>
<dbReference type="STRING" id="1341695.BBOMB_0130"/>
<dbReference type="RefSeq" id="WP_081867188.1">
    <property type="nucleotide sequence ID" value="NZ_ATLK01000001.1"/>
</dbReference>
<dbReference type="NCBIfam" id="NF002892">
    <property type="entry name" value="PRK03372.1"/>
    <property type="match status" value="1"/>
</dbReference>
<feature type="compositionally biased region" description="Basic and acidic residues" evidence="7">
    <location>
        <begin position="292"/>
        <end position="303"/>
    </location>
</feature>
<dbReference type="Proteomes" id="UP000028730">
    <property type="component" value="Unassembled WGS sequence"/>
</dbReference>